<dbReference type="PhylomeDB" id="A0A0G4EMG5"/>
<feature type="transmembrane region" description="Helical" evidence="2">
    <location>
        <begin position="530"/>
        <end position="550"/>
    </location>
</feature>
<dbReference type="InterPro" id="IPR009030">
    <property type="entry name" value="Growth_fac_rcpt_cys_sf"/>
</dbReference>
<sequence>MPSFESKFIGCPPGTFNDGLECRNCSANTFSDTTNATRCEFCPPGQGQPLEGQTSCEVCPVGYFNRPRGATTGVGANDDNGEGGCRPCEVGEFSNQPGTGICEKCPQGTYQDEEGQKQCKPCGYTETTKETGVRSKDGCLCRANYYRTEISRRAPNSTAAFVRGKCEKCIEGLTCEGIRDDFVDDFVVDVGYWVPRVENGEPRTRLEVYRCLPARSCPGQQPGSCVEHRRGFVCGRCREGYFPNISARHRCQRCSDDRVGPVLFLVVVIVGVAALFMWIVNSPRFRGAEFPAFLVVFTQQVAVIPTFNINLPSGLSRTFDGMSFFFVVSPNFGLSCLGLNDFEQQQGMILCVPLLVILSFILCWALSQIVPYVSPTGQIQLLRYYNTEITLKALKWNTVPASIVNLLYTFLIAIAKIAFVPFDCYQHPNGQWSVREYPYILCYNDGAARWKRFSDLSLAGFFFYTFLAFGVVIRFAWLFPKKRENPAFIAVYENLIDKYSTDKIWWIGVWMSRNLLIALGTAILPNLGLYQIAFSSGVVVTYLVLVQVYHPWKRQTDVYMDRWLNIFFLHILSICALHVDPTEANHKSDAELVLVIVVLLDAAFIVGSILTTIRVPKRKMGHYSHVLPFRITGTDGGTFEEANKPAGDRPGTATDKQQLASSTSRPDVFLNQNSVFNVIMSALSQASGYSTERRDGPKIDQHARKDQTDPLPGAKQRTTPPAALDEDKSHEAPDAGRHEPPQPNPRQDTTVQPDFGLTAAEDDMFSPSELGLSPDDFAPDILAGSLSSACDKALEEENAAEVIQLSRMHTARASIRSRFSLTPAPPVSDLFLSRQPHERLQDHHATSPAADSDVRAEGDVLDAASSPSPIPFHMTLPKRRQSSSSGGDRGGGTVSETPIDKWTPKKAISTFTPQLTAHGDETHRDMQFSEMFSPEMENALDASCAAAFGGDNTINEMLSQSSLFVHAPGGTPRSAITTFGRLRSSNDNKDRLDKSTLHSVQEEEQEHD</sequence>
<dbReference type="Gene3D" id="2.10.50.10">
    <property type="entry name" value="Tumor Necrosis Factor Receptor, subunit A, domain 2"/>
    <property type="match status" value="2"/>
</dbReference>
<dbReference type="PANTHER" id="PTHR11319:SF35">
    <property type="entry name" value="OUTER MEMBRANE PROTEIN PMPC-RELATED"/>
    <property type="match status" value="1"/>
</dbReference>
<dbReference type="CDD" id="cd00185">
    <property type="entry name" value="TNFRSF"/>
    <property type="match status" value="1"/>
</dbReference>
<proteinExistence type="predicted"/>
<dbReference type="SUPFAM" id="SSF57184">
    <property type="entry name" value="Growth factor receptor domain"/>
    <property type="match status" value="1"/>
</dbReference>
<dbReference type="Pfam" id="PF07699">
    <property type="entry name" value="Ephrin_rec_like"/>
    <property type="match status" value="2"/>
</dbReference>
<feature type="transmembrane region" description="Helical" evidence="2">
    <location>
        <begin position="458"/>
        <end position="479"/>
    </location>
</feature>
<dbReference type="PANTHER" id="PTHR11319">
    <property type="entry name" value="G PROTEIN-COUPLED RECEPTOR-RELATED"/>
    <property type="match status" value="1"/>
</dbReference>
<dbReference type="InParanoid" id="A0A0G4EMG5"/>
<feature type="region of interest" description="Disordered" evidence="1">
    <location>
        <begin position="837"/>
        <end position="907"/>
    </location>
</feature>
<keyword evidence="2" id="KW-1133">Transmembrane helix</keyword>
<evidence type="ECO:0000256" key="2">
    <source>
        <dbReference type="SAM" id="Phobius"/>
    </source>
</evidence>
<evidence type="ECO:0000256" key="1">
    <source>
        <dbReference type="SAM" id="MobiDB-lite"/>
    </source>
</evidence>
<protein>
    <recommendedName>
        <fullName evidence="3">Tyrosine-protein kinase ephrin type A/B receptor-like domain-containing protein</fullName>
    </recommendedName>
</protein>
<feature type="transmembrane region" description="Helical" evidence="2">
    <location>
        <begin position="321"/>
        <end position="340"/>
    </location>
</feature>
<dbReference type="SMART" id="SM01411">
    <property type="entry name" value="Ephrin_rec_like"/>
    <property type="match status" value="2"/>
</dbReference>
<feature type="region of interest" description="Disordered" evidence="1">
    <location>
        <begin position="637"/>
        <end position="666"/>
    </location>
</feature>
<feature type="transmembrane region" description="Helical" evidence="2">
    <location>
        <begin position="259"/>
        <end position="280"/>
    </location>
</feature>
<dbReference type="OrthoDB" id="439917at2759"/>
<feature type="transmembrane region" description="Helical" evidence="2">
    <location>
        <begin position="592"/>
        <end position="613"/>
    </location>
</feature>
<evidence type="ECO:0000313" key="5">
    <source>
        <dbReference type="Proteomes" id="UP000041254"/>
    </source>
</evidence>
<feature type="compositionally biased region" description="Polar residues" evidence="1">
    <location>
        <begin position="654"/>
        <end position="666"/>
    </location>
</feature>
<keyword evidence="2" id="KW-0812">Transmembrane</keyword>
<dbReference type="Proteomes" id="UP000041254">
    <property type="component" value="Unassembled WGS sequence"/>
</dbReference>
<dbReference type="OMA" id="RCANGYA"/>
<keyword evidence="2" id="KW-0472">Membrane</keyword>
<evidence type="ECO:0000259" key="3">
    <source>
        <dbReference type="Pfam" id="PF07699"/>
    </source>
</evidence>
<feature type="transmembrane region" description="Helical" evidence="2">
    <location>
        <begin position="562"/>
        <end position="580"/>
    </location>
</feature>
<gene>
    <name evidence="4" type="ORF">Vbra_20560</name>
</gene>
<feature type="compositionally biased region" description="Basic and acidic residues" evidence="1">
    <location>
        <begin position="984"/>
        <end position="996"/>
    </location>
</feature>
<dbReference type="STRING" id="1169540.A0A0G4EMG5"/>
<name>A0A0G4EMG5_VITBC</name>
<feature type="compositionally biased region" description="Basic and acidic residues" evidence="1">
    <location>
        <begin position="691"/>
        <end position="708"/>
    </location>
</feature>
<dbReference type="EMBL" id="CDMY01000274">
    <property type="protein sequence ID" value="CEL98585.1"/>
    <property type="molecule type" value="Genomic_DNA"/>
</dbReference>
<feature type="transmembrane region" description="Helical" evidence="2">
    <location>
        <begin position="347"/>
        <end position="367"/>
    </location>
</feature>
<accession>A0A0G4EMG5</accession>
<feature type="region of interest" description="Disordered" evidence="1">
    <location>
        <begin position="686"/>
        <end position="753"/>
    </location>
</feature>
<keyword evidence="5" id="KW-1185">Reference proteome</keyword>
<dbReference type="InterPro" id="IPR011641">
    <property type="entry name" value="Tyr-kin_ephrin_A/B_rcpt-like"/>
</dbReference>
<dbReference type="VEuPathDB" id="CryptoDB:Vbra_20560"/>
<feature type="domain" description="Tyrosine-protein kinase ephrin type A/B receptor-like" evidence="3">
    <location>
        <begin position="91"/>
        <end position="139"/>
    </location>
</feature>
<organism evidence="4 5">
    <name type="scientific">Vitrella brassicaformis (strain CCMP3155)</name>
    <dbReference type="NCBI Taxonomy" id="1169540"/>
    <lineage>
        <taxon>Eukaryota</taxon>
        <taxon>Sar</taxon>
        <taxon>Alveolata</taxon>
        <taxon>Colpodellida</taxon>
        <taxon>Vitrellaceae</taxon>
        <taxon>Vitrella</taxon>
    </lineage>
</organism>
<feature type="domain" description="Tyrosine-protein kinase ephrin type A/B receptor-like" evidence="3">
    <location>
        <begin position="29"/>
        <end position="71"/>
    </location>
</feature>
<reference evidence="4 5" key="1">
    <citation type="submission" date="2014-11" db="EMBL/GenBank/DDBJ databases">
        <authorList>
            <person name="Zhu J."/>
            <person name="Qi W."/>
            <person name="Song R."/>
        </authorList>
    </citation>
    <scope>NUCLEOTIDE SEQUENCE [LARGE SCALE GENOMIC DNA]</scope>
</reference>
<evidence type="ECO:0000313" key="4">
    <source>
        <dbReference type="EMBL" id="CEL98585.1"/>
    </source>
</evidence>
<feature type="compositionally biased region" description="Basic and acidic residues" evidence="1">
    <location>
        <begin position="725"/>
        <end position="740"/>
    </location>
</feature>
<dbReference type="AlphaFoldDB" id="A0A0G4EMG5"/>
<feature type="region of interest" description="Disordered" evidence="1">
    <location>
        <begin position="970"/>
        <end position="1008"/>
    </location>
</feature>